<name>A0A8T0FSX0_ARGBR</name>
<sequence length="81" mass="8771">MGILRMWFMMGLWEWEEWGGARTAGSEWEEWGVHGCARTVGFAGVGSARTVGFAGVGSARTVGFAGVGRAWMCEGLWGLLE</sequence>
<gene>
    <name evidence="2" type="ORF">HNY73_001891</name>
</gene>
<accession>A0A8T0FSX0</accession>
<reference evidence="2" key="2">
    <citation type="submission" date="2020-06" db="EMBL/GenBank/DDBJ databases">
        <authorList>
            <person name="Sheffer M."/>
        </authorList>
    </citation>
    <scope>NUCLEOTIDE SEQUENCE</scope>
</reference>
<evidence type="ECO:0000256" key="1">
    <source>
        <dbReference type="SAM" id="SignalP"/>
    </source>
</evidence>
<proteinExistence type="predicted"/>
<reference evidence="2" key="1">
    <citation type="journal article" date="2020" name="bioRxiv">
        <title>Chromosome-level reference genome of the European wasp spider Argiope bruennichi: a resource for studies on range expansion and evolutionary adaptation.</title>
        <authorList>
            <person name="Sheffer M.M."/>
            <person name="Hoppe A."/>
            <person name="Krehenwinkel H."/>
            <person name="Uhl G."/>
            <person name="Kuss A.W."/>
            <person name="Jensen L."/>
            <person name="Jensen C."/>
            <person name="Gillespie R.G."/>
            <person name="Hoff K.J."/>
            <person name="Prost S."/>
        </authorList>
    </citation>
    <scope>NUCLEOTIDE SEQUENCE</scope>
</reference>
<comment type="caution">
    <text evidence="2">The sequence shown here is derived from an EMBL/GenBank/DDBJ whole genome shotgun (WGS) entry which is preliminary data.</text>
</comment>
<keyword evidence="3" id="KW-1185">Reference proteome</keyword>
<keyword evidence="1" id="KW-0732">Signal</keyword>
<feature type="signal peptide" evidence="1">
    <location>
        <begin position="1"/>
        <end position="23"/>
    </location>
</feature>
<dbReference type="AlphaFoldDB" id="A0A8T0FSX0"/>
<evidence type="ECO:0000313" key="2">
    <source>
        <dbReference type="EMBL" id="KAF8793856.1"/>
    </source>
</evidence>
<dbReference type="EMBL" id="JABXBU010000002">
    <property type="protein sequence ID" value="KAF8793856.1"/>
    <property type="molecule type" value="Genomic_DNA"/>
</dbReference>
<dbReference type="Proteomes" id="UP000807504">
    <property type="component" value="Unassembled WGS sequence"/>
</dbReference>
<feature type="chain" id="PRO_5035782940" evidence="1">
    <location>
        <begin position="24"/>
        <end position="81"/>
    </location>
</feature>
<protein>
    <submittedName>
        <fullName evidence="2">Uncharacterized protein</fullName>
    </submittedName>
</protein>
<organism evidence="2 3">
    <name type="scientific">Argiope bruennichi</name>
    <name type="common">Wasp spider</name>
    <name type="synonym">Aranea bruennichi</name>
    <dbReference type="NCBI Taxonomy" id="94029"/>
    <lineage>
        <taxon>Eukaryota</taxon>
        <taxon>Metazoa</taxon>
        <taxon>Ecdysozoa</taxon>
        <taxon>Arthropoda</taxon>
        <taxon>Chelicerata</taxon>
        <taxon>Arachnida</taxon>
        <taxon>Araneae</taxon>
        <taxon>Araneomorphae</taxon>
        <taxon>Entelegynae</taxon>
        <taxon>Araneoidea</taxon>
        <taxon>Araneidae</taxon>
        <taxon>Argiope</taxon>
    </lineage>
</organism>
<evidence type="ECO:0000313" key="3">
    <source>
        <dbReference type="Proteomes" id="UP000807504"/>
    </source>
</evidence>